<keyword evidence="3" id="KW-0378">Hydrolase</keyword>
<feature type="domain" description="NUMOD4" evidence="1">
    <location>
        <begin position="3"/>
        <end position="44"/>
    </location>
</feature>
<accession>A0A8S5SPW2</accession>
<dbReference type="InterPro" id="IPR010902">
    <property type="entry name" value="NUMOD4"/>
</dbReference>
<protein>
    <submittedName>
        <fullName evidence="3">Homing endonuclease</fullName>
    </submittedName>
</protein>
<evidence type="ECO:0000259" key="1">
    <source>
        <dbReference type="Pfam" id="PF07463"/>
    </source>
</evidence>
<keyword evidence="3" id="KW-0255">Endonuclease</keyword>
<feature type="domain" description="HNH nuclease" evidence="2">
    <location>
        <begin position="55"/>
        <end position="98"/>
    </location>
</feature>
<dbReference type="Gene3D" id="1.10.10.60">
    <property type="entry name" value="Homeodomain-like"/>
    <property type="match status" value="1"/>
</dbReference>
<dbReference type="GO" id="GO:0004519">
    <property type="term" value="F:endonuclease activity"/>
    <property type="evidence" value="ECO:0007669"/>
    <property type="project" value="UniProtKB-KW"/>
</dbReference>
<dbReference type="InterPro" id="IPR044925">
    <property type="entry name" value="His-Me_finger_sf"/>
</dbReference>
<organism evidence="3">
    <name type="scientific">Siphoviridae sp. ctqSm5</name>
    <dbReference type="NCBI Taxonomy" id="2827949"/>
    <lineage>
        <taxon>Viruses</taxon>
        <taxon>Duplodnaviria</taxon>
        <taxon>Heunggongvirae</taxon>
        <taxon>Uroviricota</taxon>
        <taxon>Caudoviricetes</taxon>
    </lineage>
</organism>
<reference evidence="3" key="1">
    <citation type="journal article" date="2021" name="Proc. Natl. Acad. Sci. U.S.A.">
        <title>A Catalog of Tens of Thousands of Viruses from Human Metagenomes Reveals Hidden Associations with Chronic Diseases.</title>
        <authorList>
            <person name="Tisza M.J."/>
            <person name="Buck C.B."/>
        </authorList>
    </citation>
    <scope>NUCLEOTIDE SEQUENCE</scope>
    <source>
        <strain evidence="3">CtqSm5</strain>
    </source>
</reference>
<dbReference type="Pfam" id="PF13392">
    <property type="entry name" value="HNH_3"/>
    <property type="match status" value="1"/>
</dbReference>
<evidence type="ECO:0000259" key="2">
    <source>
        <dbReference type="Pfam" id="PF13392"/>
    </source>
</evidence>
<evidence type="ECO:0000313" key="3">
    <source>
        <dbReference type="EMBL" id="DAF52727.1"/>
    </source>
</evidence>
<dbReference type="Gene3D" id="3.90.75.20">
    <property type="match status" value="1"/>
</dbReference>
<keyword evidence="3" id="KW-0540">Nuclease</keyword>
<name>A0A8S5SPW2_9CAUD</name>
<dbReference type="GO" id="GO:0016788">
    <property type="term" value="F:hydrolase activity, acting on ester bonds"/>
    <property type="evidence" value="ECO:0007669"/>
    <property type="project" value="InterPro"/>
</dbReference>
<dbReference type="EMBL" id="BK032642">
    <property type="protein sequence ID" value="DAF52727.1"/>
    <property type="molecule type" value="Genomic_DNA"/>
</dbReference>
<sequence>MKEEFKEIELYGRMYKVSNYGRIIGARGELKQRLNRDGYCEVTVGTEDNRNSIRVHRIVAKLFVEGETEERNEVNHIDMNRANPRANNLEWVTHQENVKHSHKQGAYREIGRGTKNPKCKLTEDEVCKIREMFNQGKIQEELVLEFGVSRSTIYSIVNNLTWKHLL</sequence>
<dbReference type="InterPro" id="IPR003615">
    <property type="entry name" value="HNH_nuc"/>
</dbReference>
<proteinExistence type="predicted"/>
<dbReference type="SUPFAM" id="SSF54060">
    <property type="entry name" value="His-Me finger endonucleases"/>
    <property type="match status" value="1"/>
</dbReference>
<dbReference type="Pfam" id="PF07463">
    <property type="entry name" value="NUMOD4"/>
    <property type="match status" value="1"/>
</dbReference>